<dbReference type="AlphaFoldDB" id="A0A4C1XWP3"/>
<accession>A0A4C1XWP3</accession>
<sequence>MINRVFPSLLRRRSGRTQPADGSERGWLELCRSVVEEIDAGEYSRRTRPGRKYHPSTGRGLASSRPRGRKNNSNFLGGTEISIDTDIRIELGRGIRDNHALAALGSSFRKRALGETKSNGTSDKRPPRPGRWRRADRD</sequence>
<evidence type="ECO:0000313" key="3">
    <source>
        <dbReference type="Proteomes" id="UP000299102"/>
    </source>
</evidence>
<dbReference type="EMBL" id="BGZK01000997">
    <property type="protein sequence ID" value="GBP67956.1"/>
    <property type="molecule type" value="Genomic_DNA"/>
</dbReference>
<evidence type="ECO:0000313" key="2">
    <source>
        <dbReference type="EMBL" id="GBP67956.1"/>
    </source>
</evidence>
<feature type="region of interest" description="Disordered" evidence="1">
    <location>
        <begin position="106"/>
        <end position="138"/>
    </location>
</feature>
<keyword evidence="3" id="KW-1185">Reference proteome</keyword>
<reference evidence="2 3" key="1">
    <citation type="journal article" date="2019" name="Commun. Biol.">
        <title>The bagworm genome reveals a unique fibroin gene that provides high tensile strength.</title>
        <authorList>
            <person name="Kono N."/>
            <person name="Nakamura H."/>
            <person name="Ohtoshi R."/>
            <person name="Tomita M."/>
            <person name="Numata K."/>
            <person name="Arakawa K."/>
        </authorList>
    </citation>
    <scope>NUCLEOTIDE SEQUENCE [LARGE SCALE GENOMIC DNA]</scope>
</reference>
<gene>
    <name evidence="2" type="ORF">EVAR_25352_1</name>
</gene>
<name>A0A4C1XWP3_EUMVA</name>
<proteinExistence type="predicted"/>
<organism evidence="2 3">
    <name type="scientific">Eumeta variegata</name>
    <name type="common">Bagworm moth</name>
    <name type="synonym">Eumeta japonica</name>
    <dbReference type="NCBI Taxonomy" id="151549"/>
    <lineage>
        <taxon>Eukaryota</taxon>
        <taxon>Metazoa</taxon>
        <taxon>Ecdysozoa</taxon>
        <taxon>Arthropoda</taxon>
        <taxon>Hexapoda</taxon>
        <taxon>Insecta</taxon>
        <taxon>Pterygota</taxon>
        <taxon>Neoptera</taxon>
        <taxon>Endopterygota</taxon>
        <taxon>Lepidoptera</taxon>
        <taxon>Glossata</taxon>
        <taxon>Ditrysia</taxon>
        <taxon>Tineoidea</taxon>
        <taxon>Psychidae</taxon>
        <taxon>Oiketicinae</taxon>
        <taxon>Eumeta</taxon>
    </lineage>
</organism>
<dbReference type="Proteomes" id="UP000299102">
    <property type="component" value="Unassembled WGS sequence"/>
</dbReference>
<protein>
    <submittedName>
        <fullName evidence="2">Uncharacterized protein</fullName>
    </submittedName>
</protein>
<feature type="region of interest" description="Disordered" evidence="1">
    <location>
        <begin position="39"/>
        <end position="79"/>
    </location>
</feature>
<comment type="caution">
    <text evidence="2">The sequence shown here is derived from an EMBL/GenBank/DDBJ whole genome shotgun (WGS) entry which is preliminary data.</text>
</comment>
<evidence type="ECO:0000256" key="1">
    <source>
        <dbReference type="SAM" id="MobiDB-lite"/>
    </source>
</evidence>